<dbReference type="GeneID" id="73341876"/>
<organism evidence="2 3">
    <name type="scientific">Colletotrichum lupini</name>
    <dbReference type="NCBI Taxonomy" id="145971"/>
    <lineage>
        <taxon>Eukaryota</taxon>
        <taxon>Fungi</taxon>
        <taxon>Dikarya</taxon>
        <taxon>Ascomycota</taxon>
        <taxon>Pezizomycotina</taxon>
        <taxon>Sordariomycetes</taxon>
        <taxon>Hypocreomycetidae</taxon>
        <taxon>Glomerellales</taxon>
        <taxon>Glomerellaceae</taxon>
        <taxon>Colletotrichum</taxon>
        <taxon>Colletotrichum acutatum species complex</taxon>
    </lineage>
</organism>
<keyword evidence="3" id="KW-1185">Reference proteome</keyword>
<gene>
    <name evidence="2" type="ORF">CLUP02_07874</name>
</gene>
<evidence type="ECO:0000256" key="1">
    <source>
        <dbReference type="SAM" id="MobiDB-lite"/>
    </source>
</evidence>
<evidence type="ECO:0000313" key="2">
    <source>
        <dbReference type="EMBL" id="UQC82386.1"/>
    </source>
</evidence>
<accession>A0A9Q8WGH2</accession>
<dbReference type="AlphaFoldDB" id="A0A9Q8WGH2"/>
<feature type="region of interest" description="Disordered" evidence="1">
    <location>
        <begin position="47"/>
        <end position="67"/>
    </location>
</feature>
<dbReference type="EMBL" id="CP019476">
    <property type="protein sequence ID" value="UQC82386.1"/>
    <property type="molecule type" value="Genomic_DNA"/>
</dbReference>
<proteinExistence type="predicted"/>
<dbReference type="KEGG" id="clup:CLUP02_07874"/>
<reference evidence="2" key="1">
    <citation type="journal article" date="2021" name="Mol. Plant Microbe Interact.">
        <title>Complete Genome Sequence of the Plant-Pathogenic Fungus Colletotrichum lupini.</title>
        <authorList>
            <person name="Baroncelli R."/>
            <person name="Pensec F."/>
            <person name="Da Lio D."/>
            <person name="Boufleur T."/>
            <person name="Vicente I."/>
            <person name="Sarrocco S."/>
            <person name="Picot A."/>
            <person name="Baraldi E."/>
            <person name="Sukno S."/>
            <person name="Thon M."/>
            <person name="Le Floch G."/>
        </authorList>
    </citation>
    <scope>NUCLEOTIDE SEQUENCE</scope>
    <source>
        <strain evidence="2">IMI 504893</strain>
    </source>
</reference>
<evidence type="ECO:0000313" key="3">
    <source>
        <dbReference type="Proteomes" id="UP000830671"/>
    </source>
</evidence>
<name>A0A9Q8WGH2_9PEZI</name>
<sequence length="88" mass="9823">MSTQRTCPSKITNFPISSSQTSVYIYDIGKGGSGDCSCLSDEYYTDGRESPYRSQQSHSCRQPEGARLAYSTTGSEFEFDSQQVHQEM</sequence>
<dbReference type="RefSeq" id="XP_049144009.1">
    <property type="nucleotide sequence ID" value="XM_049286866.1"/>
</dbReference>
<protein>
    <submittedName>
        <fullName evidence="2">Uncharacterized protein</fullName>
    </submittedName>
</protein>
<dbReference type="Proteomes" id="UP000830671">
    <property type="component" value="Chromosome 4"/>
</dbReference>